<dbReference type="InterPro" id="IPR016140">
    <property type="entry name" value="Bifunc_inhib/LTP/seed_store"/>
</dbReference>
<keyword evidence="8" id="KW-0449">Lipoprotein</keyword>
<reference evidence="12" key="2">
    <citation type="submission" date="2020-08" db="EMBL/GenBank/DDBJ databases">
        <title>Plant Genome Project.</title>
        <authorList>
            <person name="Zhang R.-G."/>
        </authorList>
    </citation>
    <scope>NUCLEOTIDE SEQUENCE</scope>
    <source>
        <strain evidence="12">Huo1</strain>
        <tissue evidence="12">Leaf</tissue>
    </source>
</reference>
<dbReference type="Pfam" id="PF14368">
    <property type="entry name" value="LTP_2"/>
    <property type="match status" value="1"/>
</dbReference>
<dbReference type="SMART" id="SM00499">
    <property type="entry name" value="AAI"/>
    <property type="match status" value="1"/>
</dbReference>
<keyword evidence="6" id="KW-1015">Disulfide bond</keyword>
<evidence type="ECO:0000256" key="2">
    <source>
        <dbReference type="ARBA" id="ARBA00009748"/>
    </source>
</evidence>
<proteinExistence type="inferred from homology"/>
<organism evidence="12">
    <name type="scientific">Salvia splendens</name>
    <name type="common">Scarlet sage</name>
    <dbReference type="NCBI Taxonomy" id="180675"/>
    <lineage>
        <taxon>Eukaryota</taxon>
        <taxon>Viridiplantae</taxon>
        <taxon>Streptophyta</taxon>
        <taxon>Embryophyta</taxon>
        <taxon>Tracheophyta</taxon>
        <taxon>Spermatophyta</taxon>
        <taxon>Magnoliopsida</taxon>
        <taxon>eudicotyledons</taxon>
        <taxon>Gunneridae</taxon>
        <taxon>Pentapetalae</taxon>
        <taxon>asterids</taxon>
        <taxon>lamiids</taxon>
        <taxon>Lamiales</taxon>
        <taxon>Lamiaceae</taxon>
        <taxon>Nepetoideae</taxon>
        <taxon>Mentheae</taxon>
        <taxon>Salviinae</taxon>
        <taxon>Salvia</taxon>
        <taxon>Salvia subgen. Calosphace</taxon>
        <taxon>core Calosphace</taxon>
    </lineage>
</organism>
<accession>A0A8X8Y3D2</accession>
<evidence type="ECO:0000256" key="4">
    <source>
        <dbReference type="ARBA" id="ARBA00022622"/>
    </source>
</evidence>
<dbReference type="GO" id="GO:0005886">
    <property type="term" value="C:plasma membrane"/>
    <property type="evidence" value="ECO:0007669"/>
    <property type="project" value="UniProtKB-SubCell"/>
</dbReference>
<name>A0A8X8Y3D2_SALSN</name>
<evidence type="ECO:0000256" key="6">
    <source>
        <dbReference type="ARBA" id="ARBA00023157"/>
    </source>
</evidence>
<keyword evidence="13" id="KW-1185">Reference proteome</keyword>
<dbReference type="Gene3D" id="1.10.110.10">
    <property type="entry name" value="Plant lipid-transfer and hydrophobic proteins"/>
    <property type="match status" value="1"/>
</dbReference>
<keyword evidence="10" id="KW-0472">Membrane</keyword>
<comment type="subcellular location">
    <subcellularLocation>
        <location evidence="1">Cell membrane</location>
        <topology evidence="1">Lipid-anchor</topology>
        <topology evidence="1">GPI-anchor</topology>
    </subcellularLocation>
</comment>
<evidence type="ECO:0000256" key="1">
    <source>
        <dbReference type="ARBA" id="ARBA00004609"/>
    </source>
</evidence>
<keyword evidence="3" id="KW-1003">Cell membrane</keyword>
<feature type="compositionally biased region" description="Low complexity" evidence="9">
    <location>
        <begin position="192"/>
        <end position="206"/>
    </location>
</feature>
<keyword evidence="10" id="KW-0812">Transmembrane</keyword>
<feature type="transmembrane region" description="Helical" evidence="10">
    <location>
        <begin position="55"/>
        <end position="75"/>
    </location>
</feature>
<comment type="caution">
    <text evidence="12">The sequence shown here is derived from an EMBL/GenBank/DDBJ whole genome shotgun (WGS) entry which is preliminary data.</text>
</comment>
<evidence type="ECO:0000313" key="12">
    <source>
        <dbReference type="EMBL" id="KAG6422416.1"/>
    </source>
</evidence>
<dbReference type="SUPFAM" id="SSF47699">
    <property type="entry name" value="Bifunctional inhibitor/lipid-transfer protein/seed storage 2S albumin"/>
    <property type="match status" value="1"/>
</dbReference>
<protein>
    <recommendedName>
        <fullName evidence="11">Bifunctional inhibitor/plant lipid transfer protein/seed storage helical domain-containing protein</fullName>
    </recommendedName>
</protein>
<evidence type="ECO:0000256" key="5">
    <source>
        <dbReference type="ARBA" id="ARBA00022729"/>
    </source>
</evidence>
<dbReference type="CDD" id="cd00010">
    <property type="entry name" value="AAI_LTSS"/>
    <property type="match status" value="1"/>
</dbReference>
<dbReference type="AlphaFoldDB" id="A0A8X8Y3D2"/>
<evidence type="ECO:0000256" key="9">
    <source>
        <dbReference type="SAM" id="MobiDB-lite"/>
    </source>
</evidence>
<gene>
    <name evidence="12" type="ORF">SASPL_118987</name>
</gene>
<feature type="region of interest" description="Disordered" evidence="9">
    <location>
        <begin position="184"/>
        <end position="208"/>
    </location>
</feature>
<keyword evidence="7" id="KW-0325">Glycoprotein</keyword>
<evidence type="ECO:0000313" key="13">
    <source>
        <dbReference type="Proteomes" id="UP000298416"/>
    </source>
</evidence>
<dbReference type="Proteomes" id="UP000298416">
    <property type="component" value="Unassembled WGS sequence"/>
</dbReference>
<dbReference type="InterPro" id="IPR043325">
    <property type="entry name" value="LTSS"/>
</dbReference>
<dbReference type="GO" id="GO:0098552">
    <property type="term" value="C:side of membrane"/>
    <property type="evidence" value="ECO:0007669"/>
    <property type="project" value="UniProtKB-KW"/>
</dbReference>
<evidence type="ECO:0000256" key="8">
    <source>
        <dbReference type="ARBA" id="ARBA00023288"/>
    </source>
</evidence>
<evidence type="ECO:0000259" key="11">
    <source>
        <dbReference type="SMART" id="SM00499"/>
    </source>
</evidence>
<sequence length="231" mass="23847">MKAPTCQPLRQVLNSFELINGGCIPPPLPTTSAINIHSQSSSPNQKSQMPNNTSARFAAAVLWIAVVGIMAAGGAETIAEKCASEFQKVTPCLSFVTAKAKAPGKECCSSATELQDEDPACLCYIIQQVHNGSNAAIKSMGVQEARLLQLPAACSLANASLSECPKLLNLPPNSPEAAIFTTNASATPTPTPVGTPGTPSTTAAPSNGDWRKPQVAGCVAMAISLLGLMPF</sequence>
<evidence type="ECO:0000256" key="7">
    <source>
        <dbReference type="ARBA" id="ARBA00023180"/>
    </source>
</evidence>
<comment type="similarity">
    <text evidence="2">Belongs to the plant LTP family.</text>
</comment>
<keyword evidence="5" id="KW-0732">Signal</keyword>
<dbReference type="InterPro" id="IPR036312">
    <property type="entry name" value="Bifun_inhib/LTP/seed_sf"/>
</dbReference>
<keyword evidence="10" id="KW-1133">Transmembrane helix</keyword>
<evidence type="ECO:0000256" key="3">
    <source>
        <dbReference type="ARBA" id="ARBA00022475"/>
    </source>
</evidence>
<keyword evidence="4" id="KW-0336">GPI-anchor</keyword>
<dbReference type="EMBL" id="PNBA02000006">
    <property type="protein sequence ID" value="KAG6422416.1"/>
    <property type="molecule type" value="Genomic_DNA"/>
</dbReference>
<reference evidence="12" key="1">
    <citation type="submission" date="2018-01" db="EMBL/GenBank/DDBJ databases">
        <authorList>
            <person name="Mao J.F."/>
        </authorList>
    </citation>
    <scope>NUCLEOTIDE SEQUENCE</scope>
    <source>
        <strain evidence="12">Huo1</strain>
        <tissue evidence="12">Leaf</tissue>
    </source>
</reference>
<evidence type="ECO:0000256" key="10">
    <source>
        <dbReference type="SAM" id="Phobius"/>
    </source>
</evidence>
<dbReference type="PANTHER" id="PTHR33044">
    <property type="entry name" value="BIFUNCTIONAL INHIBITOR/LIPID-TRANSFER PROTEIN/SEED STORAGE 2S ALBUMIN SUPERFAMILY PROTEIN-RELATED"/>
    <property type="match status" value="1"/>
</dbReference>
<feature type="domain" description="Bifunctional inhibitor/plant lipid transfer protein/seed storage helical" evidence="11">
    <location>
        <begin position="82"/>
        <end position="164"/>
    </location>
</feature>